<protein>
    <recommendedName>
        <fullName evidence="5">Beta-alanine-activating enzyme</fullName>
    </recommendedName>
</protein>
<keyword evidence="4" id="KW-1185">Reference proteome</keyword>
<dbReference type="SUPFAM" id="SSF50998">
    <property type="entry name" value="Quinoprotein alcohol dehydrogenase-like"/>
    <property type="match status" value="1"/>
</dbReference>
<dbReference type="Pfam" id="PF13570">
    <property type="entry name" value="Beta-prop_ACSF4"/>
    <property type="match status" value="1"/>
</dbReference>
<dbReference type="InterPro" id="IPR042099">
    <property type="entry name" value="ANL_N_sf"/>
</dbReference>
<evidence type="ECO:0000259" key="1">
    <source>
        <dbReference type="Pfam" id="PF00501"/>
    </source>
</evidence>
<dbReference type="Proteomes" id="UP001153714">
    <property type="component" value="Chromosome 4"/>
</dbReference>
<dbReference type="SMART" id="SM00564">
    <property type="entry name" value="PQQ"/>
    <property type="match status" value="4"/>
</dbReference>
<dbReference type="InterPro" id="IPR015943">
    <property type="entry name" value="WD40/YVTN_repeat-like_dom_sf"/>
</dbReference>
<feature type="domain" description="Pyrrolo-quinoline quinone repeat" evidence="2">
    <location>
        <begin position="630"/>
        <end position="960"/>
    </location>
</feature>
<evidence type="ECO:0000313" key="4">
    <source>
        <dbReference type="Proteomes" id="UP001153714"/>
    </source>
</evidence>
<dbReference type="InterPro" id="IPR020845">
    <property type="entry name" value="AMP-binding_CS"/>
</dbReference>
<dbReference type="InterPro" id="IPR045851">
    <property type="entry name" value="AMP-bd_C_sf"/>
</dbReference>
<proteinExistence type="predicted"/>
<sequence length="965" mass="108530">MKYKRGYYDVFLQTCAKNPSSIAIRYYDEGTYKNYTYSELYGVCEYISQTLLMLKCNKGIIGLVSKRNIIIPCVIAAAHKYCTTFMFIDPTQNVESIAKEVCFNTILIIQNKGSNPPELFNKKPDKLVSLFDLEISFFDLQCYFTSKHAIFEHSFIAMTSGSTGEPKHIQVPMKCIQPNIDDLTKLFKIIPEDIIYFSTPLTFDPSMVEMLLACMNGASLLIAPEKPEVLFPSDKENSITFWQTTPSKFFQHSNADIKNKILSPDSTLKILALGGEPFNGVRRLRELKHWNNQTRVFTLYGVTEMSCWACVAEIDLNTTVVDKEIPLGSCLSETQVVIEPEGNDQNKDTGKIILVSKTRKCIILNKSNNNEEDNSLKFVDTGDYGETKNGTIYYRGRKDDVVKRFGHKINLQFIESTAMQCPKVKTCSCVWLPKPLLLVLYFSSETFSSQELSDFLKCKLDDKHWPDKIVRVDNLPTNSHGKTSKMILSKMYKKVSYATKTLDSLKVIFLKELCLLLSTQVTFDEIMNKDFFSIGGTSFLAISLCNKISVTYPDFGKFILPYLMSQRNTIDEIMQIAHRELCVEGAKAKNRMKRTISNTESNSDSQIIKKVNSYERTNPVEFIVLWTYDTGKCVDASPVLFQTGFNLYVIVGSHSGKIVVADAISGELQGIIRVKARVEASVLCYNEDLSTACGVVGAYDGTIVCFTIETCKEIWRININSMIKSKGACCNGLLYIASYDGKVRCIDILTGQINNVIEVTEQAISADLVLAKKEFVLLGTLSGICASIHMVTNTVAWRGALSSPVFASPILYDNDKYVVFAEVNGEIHCRTVEKGIKIWKYQGAKGNIFSSMYVKELDKLIWQIVFGCHDNCVYCIKIKNFQPSLIWKTQLTSPVYSTPCGLDDKLILAASNNGKLCVIDSDNGILLAEYQLPNETFSSPAVYSDYIFIGCRNDHIYSLKYVSCS</sequence>
<dbReference type="AlphaFoldDB" id="A0A9N9WIH8"/>
<dbReference type="InterPro" id="IPR011047">
    <property type="entry name" value="Quinoprotein_ADH-like_sf"/>
</dbReference>
<dbReference type="InterPro" id="IPR000873">
    <property type="entry name" value="AMP-dep_synth/lig_dom"/>
</dbReference>
<name>A0A9N9WIH8_9NEOP</name>
<reference evidence="3" key="1">
    <citation type="submission" date="2021-12" db="EMBL/GenBank/DDBJ databases">
        <authorList>
            <person name="King R."/>
        </authorList>
    </citation>
    <scope>NUCLEOTIDE SEQUENCE</scope>
</reference>
<dbReference type="SUPFAM" id="SSF56801">
    <property type="entry name" value="Acetyl-CoA synthetase-like"/>
    <property type="match status" value="1"/>
</dbReference>
<evidence type="ECO:0000313" key="3">
    <source>
        <dbReference type="EMBL" id="CAG9792187.1"/>
    </source>
</evidence>
<dbReference type="PANTHER" id="PTHR44394:SF1">
    <property type="entry name" value="BETA-ALANINE-ACTIVATING ENZYME"/>
    <property type="match status" value="1"/>
</dbReference>
<dbReference type="Pfam" id="PF00501">
    <property type="entry name" value="AMP-binding"/>
    <property type="match status" value="1"/>
</dbReference>
<accession>A0A9N9WIH8</accession>
<reference evidence="3" key="2">
    <citation type="submission" date="2022-10" db="EMBL/GenBank/DDBJ databases">
        <authorList>
            <consortium name="ENA_rothamsted_submissions"/>
            <consortium name="culmorum"/>
            <person name="King R."/>
        </authorList>
    </citation>
    <scope>NUCLEOTIDE SEQUENCE</scope>
</reference>
<dbReference type="PANTHER" id="PTHR44394">
    <property type="entry name" value="BETA-ALANINE-ACTIVATING ENZYME"/>
    <property type="match status" value="1"/>
</dbReference>
<dbReference type="InterPro" id="IPR018391">
    <property type="entry name" value="PQQ_b-propeller_rpt"/>
</dbReference>
<dbReference type="OrthoDB" id="408177at2759"/>
<dbReference type="Gene3D" id="3.40.50.12780">
    <property type="entry name" value="N-terminal domain of ligase-like"/>
    <property type="match status" value="1"/>
</dbReference>
<organism evidence="3 4">
    <name type="scientific">Diatraea saccharalis</name>
    <name type="common">sugarcane borer</name>
    <dbReference type="NCBI Taxonomy" id="40085"/>
    <lineage>
        <taxon>Eukaryota</taxon>
        <taxon>Metazoa</taxon>
        <taxon>Ecdysozoa</taxon>
        <taxon>Arthropoda</taxon>
        <taxon>Hexapoda</taxon>
        <taxon>Insecta</taxon>
        <taxon>Pterygota</taxon>
        <taxon>Neoptera</taxon>
        <taxon>Endopterygota</taxon>
        <taxon>Lepidoptera</taxon>
        <taxon>Glossata</taxon>
        <taxon>Ditrysia</taxon>
        <taxon>Pyraloidea</taxon>
        <taxon>Crambidae</taxon>
        <taxon>Crambinae</taxon>
        <taxon>Diatraea</taxon>
    </lineage>
</organism>
<dbReference type="Gene3D" id="2.130.10.10">
    <property type="entry name" value="YVTN repeat-like/Quinoprotein amine dehydrogenase"/>
    <property type="match status" value="2"/>
</dbReference>
<dbReference type="InterPro" id="IPR002372">
    <property type="entry name" value="PQQ_rpt_dom"/>
</dbReference>
<dbReference type="PROSITE" id="PS00455">
    <property type="entry name" value="AMP_BINDING"/>
    <property type="match status" value="1"/>
</dbReference>
<evidence type="ECO:0008006" key="5">
    <source>
        <dbReference type="Google" id="ProtNLM"/>
    </source>
</evidence>
<dbReference type="InterPro" id="IPR052091">
    <property type="entry name" value="Beta-ala_Activ/Resist"/>
</dbReference>
<dbReference type="EMBL" id="OU893335">
    <property type="protein sequence ID" value="CAG9792187.1"/>
    <property type="molecule type" value="Genomic_DNA"/>
</dbReference>
<evidence type="ECO:0000259" key="2">
    <source>
        <dbReference type="Pfam" id="PF13570"/>
    </source>
</evidence>
<dbReference type="GO" id="GO:0043041">
    <property type="term" value="P:amino acid activation for nonribosomal peptide biosynthetic process"/>
    <property type="evidence" value="ECO:0007669"/>
    <property type="project" value="TreeGrafter"/>
</dbReference>
<gene>
    <name evidence="3" type="ORF">DIATSA_LOCUS9740</name>
</gene>
<dbReference type="Gene3D" id="3.30.300.30">
    <property type="match status" value="1"/>
</dbReference>
<feature type="domain" description="AMP-dependent synthetase/ligase" evidence="1">
    <location>
        <begin position="13"/>
        <end position="352"/>
    </location>
</feature>